<keyword evidence="2 9" id="KW-1003">Cell membrane</keyword>
<evidence type="ECO:0000256" key="7">
    <source>
        <dbReference type="ARBA" id="ARBA00022989"/>
    </source>
</evidence>
<reference evidence="12 13" key="1">
    <citation type="journal article" date="2012" name="J. Bacteriol.">
        <title>Complete genome sequence of phototrophic betaproteobacterium Rubrivivax gelatinosus IL144.</title>
        <authorList>
            <person name="Nagashima S."/>
            <person name="Kamimura A."/>
            <person name="Shimizu T."/>
            <person name="Nakamura-isaki S."/>
            <person name="Aono E."/>
            <person name="Sakamoto K."/>
            <person name="Ichikawa N."/>
            <person name="Nakazawa H."/>
            <person name="Sekine M."/>
            <person name="Yamazaki S."/>
            <person name="Fujita N."/>
            <person name="Shimada K."/>
            <person name="Hanada S."/>
            <person name="Nagashima K.V.P."/>
        </authorList>
    </citation>
    <scope>NUCLEOTIDE SEQUENCE [LARGE SCALE GENOMIC DNA]</scope>
    <source>
        <strain evidence="13">NBRC 100245 / IL144</strain>
    </source>
</reference>
<evidence type="ECO:0000256" key="10">
    <source>
        <dbReference type="RuleBase" id="RU000594"/>
    </source>
</evidence>
<keyword evidence="6 9" id="KW-0378">Hydrolase</keyword>
<dbReference type="PRINTS" id="PR00781">
    <property type="entry name" value="LIPOSIGPTASE"/>
</dbReference>
<dbReference type="PATRIC" id="fig|983917.3.peg.1366"/>
<dbReference type="Proteomes" id="UP000007883">
    <property type="component" value="Chromosome"/>
</dbReference>
<keyword evidence="3 9" id="KW-0645">Protease</keyword>
<feature type="transmembrane region" description="Helical" evidence="9">
    <location>
        <begin position="97"/>
        <end position="114"/>
    </location>
</feature>
<evidence type="ECO:0000313" key="12">
    <source>
        <dbReference type="EMBL" id="BAL94741.1"/>
    </source>
</evidence>
<dbReference type="HOGENOM" id="CLU_083252_4_0_4"/>
<dbReference type="PANTHER" id="PTHR33695:SF1">
    <property type="entry name" value="LIPOPROTEIN SIGNAL PEPTIDASE"/>
    <property type="match status" value="1"/>
</dbReference>
<feature type="transmembrane region" description="Helical" evidence="9">
    <location>
        <begin position="72"/>
        <end position="90"/>
    </location>
</feature>
<evidence type="ECO:0000256" key="3">
    <source>
        <dbReference type="ARBA" id="ARBA00022670"/>
    </source>
</evidence>
<protein>
    <recommendedName>
        <fullName evidence="9">Lipoprotein signal peptidase</fullName>
        <ecNumber evidence="9">3.4.23.36</ecNumber>
    </recommendedName>
    <alternativeName>
        <fullName evidence="9">Prolipoprotein signal peptidase</fullName>
    </alternativeName>
    <alternativeName>
        <fullName evidence="9">Signal peptidase II</fullName>
        <shortName evidence="9">SPase II</shortName>
    </alternativeName>
</protein>
<gene>
    <name evidence="9 12" type="primary">lspA</name>
    <name evidence="12" type="ordered locus">RGE_14000</name>
</gene>
<comment type="pathway">
    <text evidence="9">Protein modification; lipoprotein biosynthesis (signal peptide cleavage).</text>
</comment>
<dbReference type="HAMAP" id="MF_00161">
    <property type="entry name" value="LspA"/>
    <property type="match status" value="1"/>
</dbReference>
<organism evidence="12 13">
    <name type="scientific">Rubrivivax gelatinosus (strain NBRC 100245 / IL144)</name>
    <dbReference type="NCBI Taxonomy" id="983917"/>
    <lineage>
        <taxon>Bacteria</taxon>
        <taxon>Pseudomonadati</taxon>
        <taxon>Pseudomonadota</taxon>
        <taxon>Betaproteobacteria</taxon>
        <taxon>Burkholderiales</taxon>
        <taxon>Sphaerotilaceae</taxon>
        <taxon>Rubrivivax</taxon>
    </lineage>
</organism>
<evidence type="ECO:0000256" key="5">
    <source>
        <dbReference type="ARBA" id="ARBA00022750"/>
    </source>
</evidence>
<evidence type="ECO:0000256" key="8">
    <source>
        <dbReference type="ARBA" id="ARBA00023136"/>
    </source>
</evidence>
<comment type="function">
    <text evidence="9 10">This protein specifically catalyzes the removal of signal peptides from prolipoproteins.</text>
</comment>
<sequence length="172" mass="19065">MATSSRSSNRLPFWLGLAFIVVVLDQFTKTLILGYFQDGEARVVTGFFNIVRVHNSGAAFSFLADAAGWQRWFFVIVGVIASAIIVWMLANHTTQRLFSFAVTMILGGAVGNVIDRLLHGHVIDFLQFRFGFLEPMFRGGYFPSFNLADAAITLGAVCLVLDEILRVRRGGK</sequence>
<comment type="catalytic activity">
    <reaction evidence="9 10">
        <text>Release of signal peptides from bacterial membrane prolipoproteins. Hydrolyzes -Xaa-Yaa-Zaa-|-(S,diacylglyceryl)Cys-, in which Xaa is hydrophobic (preferably Leu), and Yaa (Ala or Ser) and Zaa (Gly or Ala) have small, neutral side chains.</text>
        <dbReference type="EC" id="3.4.23.36"/>
    </reaction>
</comment>
<dbReference type="GO" id="GO:0004190">
    <property type="term" value="F:aspartic-type endopeptidase activity"/>
    <property type="evidence" value="ECO:0007669"/>
    <property type="project" value="UniProtKB-UniRule"/>
</dbReference>
<evidence type="ECO:0000256" key="4">
    <source>
        <dbReference type="ARBA" id="ARBA00022692"/>
    </source>
</evidence>
<dbReference type="PROSITE" id="PS00855">
    <property type="entry name" value="SPASE_II"/>
    <property type="match status" value="1"/>
</dbReference>
<keyword evidence="12" id="KW-0449">Lipoprotein</keyword>
<name>I0HP04_RUBGI</name>
<keyword evidence="4 9" id="KW-0812">Transmembrane</keyword>
<evidence type="ECO:0000256" key="1">
    <source>
        <dbReference type="ARBA" id="ARBA00006139"/>
    </source>
</evidence>
<dbReference type="NCBIfam" id="TIGR00077">
    <property type="entry name" value="lspA"/>
    <property type="match status" value="1"/>
</dbReference>
<proteinExistence type="inferred from homology"/>
<dbReference type="GO" id="GO:0005886">
    <property type="term" value="C:plasma membrane"/>
    <property type="evidence" value="ECO:0007669"/>
    <property type="project" value="UniProtKB-SubCell"/>
</dbReference>
<dbReference type="PANTHER" id="PTHR33695">
    <property type="entry name" value="LIPOPROTEIN SIGNAL PEPTIDASE"/>
    <property type="match status" value="1"/>
</dbReference>
<keyword evidence="8 9" id="KW-0472">Membrane</keyword>
<dbReference type="EMBL" id="AP012320">
    <property type="protein sequence ID" value="BAL94741.1"/>
    <property type="molecule type" value="Genomic_DNA"/>
</dbReference>
<feature type="transmembrane region" description="Helical" evidence="9">
    <location>
        <begin position="145"/>
        <end position="165"/>
    </location>
</feature>
<keyword evidence="9" id="KW-0997">Cell inner membrane</keyword>
<evidence type="ECO:0000256" key="6">
    <source>
        <dbReference type="ARBA" id="ARBA00022801"/>
    </source>
</evidence>
<keyword evidence="7 9" id="KW-1133">Transmembrane helix</keyword>
<keyword evidence="5 9" id="KW-0064">Aspartyl protease</keyword>
<dbReference type="RefSeq" id="WP_014427610.1">
    <property type="nucleotide sequence ID" value="NC_017075.1"/>
</dbReference>
<dbReference type="KEGG" id="rge:RGE_14000"/>
<feature type="active site" evidence="9">
    <location>
        <position position="149"/>
    </location>
</feature>
<dbReference type="InterPro" id="IPR001872">
    <property type="entry name" value="Peptidase_A8"/>
</dbReference>
<dbReference type="EC" id="3.4.23.36" evidence="9"/>
<dbReference type="GO" id="GO:0006508">
    <property type="term" value="P:proteolysis"/>
    <property type="evidence" value="ECO:0007669"/>
    <property type="project" value="UniProtKB-KW"/>
</dbReference>
<dbReference type="Pfam" id="PF01252">
    <property type="entry name" value="Peptidase_A8"/>
    <property type="match status" value="1"/>
</dbReference>
<comment type="subcellular location">
    <subcellularLocation>
        <location evidence="9">Cell inner membrane</location>
        <topology evidence="9">Multi-pass membrane protein</topology>
    </subcellularLocation>
</comment>
<dbReference type="UniPathway" id="UPA00665"/>
<evidence type="ECO:0000313" key="13">
    <source>
        <dbReference type="Proteomes" id="UP000007883"/>
    </source>
</evidence>
<evidence type="ECO:0000256" key="2">
    <source>
        <dbReference type="ARBA" id="ARBA00022475"/>
    </source>
</evidence>
<comment type="similarity">
    <text evidence="1 9 11">Belongs to the peptidase A8 family.</text>
</comment>
<accession>I0HP04</accession>
<evidence type="ECO:0000256" key="9">
    <source>
        <dbReference type="HAMAP-Rule" id="MF_00161"/>
    </source>
</evidence>
<dbReference type="AlphaFoldDB" id="I0HP04"/>
<dbReference type="STRING" id="983917.RGE_14000"/>
<evidence type="ECO:0000256" key="11">
    <source>
        <dbReference type="RuleBase" id="RU004181"/>
    </source>
</evidence>
<feature type="active site" evidence="9">
    <location>
        <position position="124"/>
    </location>
</feature>
<feature type="transmembrane region" description="Helical" evidence="9">
    <location>
        <begin position="12"/>
        <end position="36"/>
    </location>
</feature>
<keyword evidence="13" id="KW-1185">Reference proteome</keyword>
<dbReference type="eggNOG" id="COG0597">
    <property type="taxonomic scope" value="Bacteria"/>
</dbReference>